<feature type="non-terminal residue" evidence="1">
    <location>
        <position position="119"/>
    </location>
</feature>
<evidence type="ECO:0000313" key="1">
    <source>
        <dbReference type="EMBL" id="CAG8604591.1"/>
    </source>
</evidence>
<dbReference type="EMBL" id="CAJVPW010009377">
    <property type="protein sequence ID" value="CAG8604591.1"/>
    <property type="molecule type" value="Genomic_DNA"/>
</dbReference>
<keyword evidence="2" id="KW-1185">Reference proteome</keyword>
<organism evidence="1 2">
    <name type="scientific">Cetraspora pellucida</name>
    <dbReference type="NCBI Taxonomy" id="1433469"/>
    <lineage>
        <taxon>Eukaryota</taxon>
        <taxon>Fungi</taxon>
        <taxon>Fungi incertae sedis</taxon>
        <taxon>Mucoromycota</taxon>
        <taxon>Glomeromycotina</taxon>
        <taxon>Glomeromycetes</taxon>
        <taxon>Diversisporales</taxon>
        <taxon>Gigasporaceae</taxon>
        <taxon>Cetraspora</taxon>
    </lineage>
</organism>
<comment type="caution">
    <text evidence="1">The sequence shown here is derived from an EMBL/GenBank/DDBJ whole genome shotgun (WGS) entry which is preliminary data.</text>
</comment>
<proteinExistence type="predicted"/>
<name>A0ACA9MXJ0_9GLOM</name>
<accession>A0ACA9MXJ0</accession>
<reference evidence="1" key="1">
    <citation type="submission" date="2021-06" db="EMBL/GenBank/DDBJ databases">
        <authorList>
            <person name="Kallberg Y."/>
            <person name="Tangrot J."/>
            <person name="Rosling A."/>
        </authorList>
    </citation>
    <scope>NUCLEOTIDE SEQUENCE</scope>
    <source>
        <strain evidence="1">28 12/20/2015</strain>
    </source>
</reference>
<gene>
    <name evidence="1" type="ORF">SPELUC_LOCUS7263</name>
</gene>
<dbReference type="Proteomes" id="UP000789366">
    <property type="component" value="Unassembled WGS sequence"/>
</dbReference>
<sequence length="119" mass="13444">MQRYDSYLKDAFSHIDINDYASTVSAHDYNVTETVQNNTRLSLTAPVHVQKNVNEIDQDYINEVDQNDINEIDQDGVNEIDQSGINENDQDGVSTYSIAANLIEDENQVSLAFPVHDHT</sequence>
<protein>
    <submittedName>
        <fullName evidence="1">5608_t:CDS:1</fullName>
    </submittedName>
</protein>
<evidence type="ECO:0000313" key="2">
    <source>
        <dbReference type="Proteomes" id="UP000789366"/>
    </source>
</evidence>